<sequence>MIYHRHTLCYLEKGAKPLSPIQKRERELLDYWLEHQFPLIYTSQPKELKPGLVQLAFPFFDLSSQEKRRFRAHFDSIMIREVRSLPTFQEVFPQVTLKLNTDIKVYGSYGWQHLTQLCYVHPNSDLDLLLLYEKHSLTELAELYWKLKQILAISRLDGEIRFPHFGDCSWLELIQPNSSATILYKSAQHIKLISRDYLYAQVPTLRA</sequence>
<dbReference type="AlphaFoldDB" id="A0A0W0VX70"/>
<dbReference type="InterPro" id="IPR049180">
    <property type="entry name" value="MdcG_C"/>
</dbReference>
<comment type="caution">
    <text evidence="2">The sequence shown here is derived from an EMBL/GenBank/DDBJ whole genome shotgun (WGS) entry which is preliminary data.</text>
</comment>
<proteinExistence type="predicted"/>
<dbReference type="InterPro" id="IPR017557">
    <property type="entry name" value="Holo-ACP_synthase"/>
</dbReference>
<dbReference type="OrthoDB" id="5498803at2"/>
<evidence type="ECO:0000313" key="2">
    <source>
        <dbReference type="EMBL" id="KTD24664.1"/>
    </source>
</evidence>
<dbReference type="EMBL" id="LNYL01000050">
    <property type="protein sequence ID" value="KTD24664.1"/>
    <property type="molecule type" value="Genomic_DNA"/>
</dbReference>
<gene>
    <name evidence="2" type="primary">mdcG</name>
    <name evidence="2" type="ORF">Lmac_2751</name>
</gene>
<feature type="domain" description="Phosphoribosyl-dephospho-CoA transferase MdcG C-terminal" evidence="1">
    <location>
        <begin position="94"/>
        <end position="195"/>
    </location>
</feature>
<keyword evidence="3" id="KW-1185">Reference proteome</keyword>
<reference evidence="2 3" key="1">
    <citation type="submission" date="2015-11" db="EMBL/GenBank/DDBJ databases">
        <title>Genomic analysis of 38 Legionella species identifies large and diverse effector repertoires.</title>
        <authorList>
            <person name="Burstein D."/>
            <person name="Amaro F."/>
            <person name="Zusman T."/>
            <person name="Lifshitz Z."/>
            <person name="Cohen O."/>
            <person name="Gilbert J.A."/>
            <person name="Pupko T."/>
            <person name="Shuman H.A."/>
            <person name="Segal G."/>
        </authorList>
    </citation>
    <scope>NUCLEOTIDE SEQUENCE [LARGE SCALE GENOMIC DNA]</scope>
    <source>
        <strain evidence="2 3">PX-1-G2-E2</strain>
    </source>
</reference>
<dbReference type="NCBIfam" id="TIGR03135">
    <property type="entry name" value="malonate_mdcG"/>
    <property type="match status" value="1"/>
</dbReference>
<dbReference type="STRING" id="466.Lmac_2751"/>
<accession>A0A0W0VX70</accession>
<keyword evidence="2" id="KW-0808">Transferase</keyword>
<evidence type="ECO:0000313" key="3">
    <source>
        <dbReference type="Proteomes" id="UP000054908"/>
    </source>
</evidence>
<dbReference type="Proteomes" id="UP000054908">
    <property type="component" value="Unassembled WGS sequence"/>
</dbReference>
<dbReference type="Pfam" id="PF10620">
    <property type="entry name" value="MdcG"/>
    <property type="match status" value="1"/>
</dbReference>
<protein>
    <submittedName>
        <fullName evidence="2">Nucleotidyltransferase</fullName>
    </submittedName>
</protein>
<organism evidence="2 3">
    <name type="scientific">Legionella maceachernii</name>
    <dbReference type="NCBI Taxonomy" id="466"/>
    <lineage>
        <taxon>Bacteria</taxon>
        <taxon>Pseudomonadati</taxon>
        <taxon>Pseudomonadota</taxon>
        <taxon>Gammaproteobacteria</taxon>
        <taxon>Legionellales</taxon>
        <taxon>Legionellaceae</taxon>
        <taxon>Legionella</taxon>
    </lineage>
</organism>
<dbReference type="RefSeq" id="WP_058453429.1">
    <property type="nucleotide sequence ID" value="NZ_CAAAIB010000019.1"/>
</dbReference>
<evidence type="ECO:0000259" key="1">
    <source>
        <dbReference type="Pfam" id="PF10620"/>
    </source>
</evidence>
<name>A0A0W0VX70_9GAMM</name>
<dbReference type="GO" id="GO:0016779">
    <property type="term" value="F:nucleotidyltransferase activity"/>
    <property type="evidence" value="ECO:0007669"/>
    <property type="project" value="InterPro"/>
</dbReference>
<dbReference type="PATRIC" id="fig|466.6.peg.2939"/>